<gene>
    <name evidence="12" type="ORF">BSL78_27813</name>
</gene>
<keyword evidence="8 11" id="KW-0333">Golgi apparatus</keyword>
<keyword evidence="4" id="KW-0808">Transferase</keyword>
<evidence type="ECO:0000256" key="1">
    <source>
        <dbReference type="ARBA" id="ARBA00004323"/>
    </source>
</evidence>
<dbReference type="GO" id="GO:0006493">
    <property type="term" value="P:protein O-linked glycosylation"/>
    <property type="evidence" value="ECO:0007669"/>
    <property type="project" value="TreeGrafter"/>
</dbReference>
<keyword evidence="6" id="KW-0735">Signal-anchor</keyword>
<dbReference type="InterPro" id="IPR002659">
    <property type="entry name" value="Glyco_trans_31"/>
</dbReference>
<dbReference type="GO" id="GO:0000139">
    <property type="term" value="C:Golgi membrane"/>
    <property type="evidence" value="ECO:0007669"/>
    <property type="project" value="UniProtKB-SubCell"/>
</dbReference>
<evidence type="ECO:0000313" key="13">
    <source>
        <dbReference type="Proteomes" id="UP000230750"/>
    </source>
</evidence>
<keyword evidence="5" id="KW-0812">Transmembrane</keyword>
<protein>
    <recommendedName>
        <fullName evidence="11">Hexosyltransferase</fullName>
        <ecNumber evidence="11">2.4.1.-</ecNumber>
    </recommendedName>
</protein>
<name>A0A2G8JHY1_STIJA</name>
<evidence type="ECO:0000256" key="4">
    <source>
        <dbReference type="ARBA" id="ARBA00022679"/>
    </source>
</evidence>
<dbReference type="AlphaFoldDB" id="A0A2G8JHY1"/>
<dbReference type="Proteomes" id="UP000230750">
    <property type="component" value="Unassembled WGS sequence"/>
</dbReference>
<evidence type="ECO:0000256" key="8">
    <source>
        <dbReference type="ARBA" id="ARBA00023034"/>
    </source>
</evidence>
<accession>A0A2G8JHY1</accession>
<evidence type="ECO:0000256" key="2">
    <source>
        <dbReference type="ARBA" id="ARBA00008661"/>
    </source>
</evidence>
<proteinExistence type="inferred from homology"/>
<evidence type="ECO:0000256" key="7">
    <source>
        <dbReference type="ARBA" id="ARBA00022989"/>
    </source>
</evidence>
<keyword evidence="10" id="KW-0325">Glycoprotein</keyword>
<dbReference type="STRING" id="307972.A0A2G8JHY1"/>
<reference evidence="12 13" key="1">
    <citation type="journal article" date="2017" name="PLoS Biol.">
        <title>The sea cucumber genome provides insights into morphological evolution and visceral regeneration.</title>
        <authorList>
            <person name="Zhang X."/>
            <person name="Sun L."/>
            <person name="Yuan J."/>
            <person name="Sun Y."/>
            <person name="Gao Y."/>
            <person name="Zhang L."/>
            <person name="Li S."/>
            <person name="Dai H."/>
            <person name="Hamel J.F."/>
            <person name="Liu C."/>
            <person name="Yu Y."/>
            <person name="Liu S."/>
            <person name="Lin W."/>
            <person name="Guo K."/>
            <person name="Jin S."/>
            <person name="Xu P."/>
            <person name="Storey K.B."/>
            <person name="Huan P."/>
            <person name="Zhang T."/>
            <person name="Zhou Y."/>
            <person name="Zhang J."/>
            <person name="Lin C."/>
            <person name="Li X."/>
            <person name="Xing L."/>
            <person name="Huo D."/>
            <person name="Sun M."/>
            <person name="Wang L."/>
            <person name="Mercier A."/>
            <person name="Li F."/>
            <person name="Yang H."/>
            <person name="Xiang J."/>
        </authorList>
    </citation>
    <scope>NUCLEOTIDE SEQUENCE [LARGE SCALE GENOMIC DNA]</scope>
    <source>
        <strain evidence="12">Shaxun</strain>
        <tissue evidence="12">Muscle</tissue>
    </source>
</reference>
<dbReference type="PANTHER" id="PTHR11214">
    <property type="entry name" value="BETA-1,3-N-ACETYLGLUCOSAMINYLTRANSFERASE"/>
    <property type="match status" value="1"/>
</dbReference>
<comment type="similarity">
    <text evidence="2 11">Belongs to the glycosyltransferase 31 family.</text>
</comment>
<dbReference type="Gene3D" id="3.90.550.50">
    <property type="match status" value="1"/>
</dbReference>
<evidence type="ECO:0000256" key="10">
    <source>
        <dbReference type="ARBA" id="ARBA00023180"/>
    </source>
</evidence>
<evidence type="ECO:0000313" key="12">
    <source>
        <dbReference type="EMBL" id="PIK35360.1"/>
    </source>
</evidence>
<keyword evidence="7" id="KW-1133">Transmembrane helix</keyword>
<dbReference type="OrthoDB" id="5957813at2759"/>
<dbReference type="GO" id="GO:0016758">
    <property type="term" value="F:hexosyltransferase activity"/>
    <property type="evidence" value="ECO:0007669"/>
    <property type="project" value="InterPro"/>
</dbReference>
<comment type="subcellular location">
    <subcellularLocation>
        <location evidence="1 11">Golgi apparatus membrane</location>
        <topology evidence="1 11">Single-pass type II membrane protein</topology>
    </subcellularLocation>
</comment>
<sequence length="171" mass="20184">MKVVRGRIVRSIFLLGRPKDEKIAAKIKGEQEEYRDILMEDFSDTYNNLTLKVLMGMKWASQHCSDASWVMKVDDDVYVDLANTVDFLERLPTSVKTMSGHMFQTARPIRDKTSKWFVTKTQYTGSVYPDYFCGMCYIMSGDLPRLFYEDSTILPYFFHRRRLYWHIVQTT</sequence>
<comment type="caution">
    <text evidence="12">The sequence shown here is derived from an EMBL/GenBank/DDBJ whole genome shotgun (WGS) entry which is preliminary data.</text>
</comment>
<keyword evidence="13" id="KW-1185">Reference proteome</keyword>
<dbReference type="EC" id="2.4.1.-" evidence="11"/>
<organism evidence="12 13">
    <name type="scientific">Stichopus japonicus</name>
    <name type="common">Sea cucumber</name>
    <dbReference type="NCBI Taxonomy" id="307972"/>
    <lineage>
        <taxon>Eukaryota</taxon>
        <taxon>Metazoa</taxon>
        <taxon>Echinodermata</taxon>
        <taxon>Eleutherozoa</taxon>
        <taxon>Echinozoa</taxon>
        <taxon>Holothuroidea</taxon>
        <taxon>Aspidochirotacea</taxon>
        <taxon>Aspidochirotida</taxon>
        <taxon>Stichopodidae</taxon>
        <taxon>Apostichopus</taxon>
    </lineage>
</organism>
<evidence type="ECO:0000256" key="9">
    <source>
        <dbReference type="ARBA" id="ARBA00023136"/>
    </source>
</evidence>
<evidence type="ECO:0000256" key="11">
    <source>
        <dbReference type="RuleBase" id="RU363063"/>
    </source>
</evidence>
<dbReference type="EMBL" id="MRZV01001920">
    <property type="protein sequence ID" value="PIK35360.1"/>
    <property type="molecule type" value="Genomic_DNA"/>
</dbReference>
<keyword evidence="9" id="KW-0472">Membrane</keyword>
<keyword evidence="3 11" id="KW-0328">Glycosyltransferase</keyword>
<dbReference type="PANTHER" id="PTHR11214:SF314">
    <property type="entry name" value="HEXOSYLTRANSFERASE"/>
    <property type="match status" value="1"/>
</dbReference>
<evidence type="ECO:0000256" key="6">
    <source>
        <dbReference type="ARBA" id="ARBA00022968"/>
    </source>
</evidence>
<evidence type="ECO:0000256" key="3">
    <source>
        <dbReference type="ARBA" id="ARBA00022676"/>
    </source>
</evidence>
<dbReference type="FunFam" id="3.90.550.50:FF:000001">
    <property type="entry name" value="Hexosyltransferase"/>
    <property type="match status" value="1"/>
</dbReference>
<dbReference type="Pfam" id="PF01762">
    <property type="entry name" value="Galactosyl_T"/>
    <property type="match status" value="1"/>
</dbReference>
<evidence type="ECO:0000256" key="5">
    <source>
        <dbReference type="ARBA" id="ARBA00022692"/>
    </source>
</evidence>